<proteinExistence type="inferred from homology"/>
<dbReference type="InterPro" id="IPR050553">
    <property type="entry name" value="Thioredoxin_ResA/DsbE_sf"/>
</dbReference>
<evidence type="ECO:0000256" key="4">
    <source>
        <dbReference type="ARBA" id="ARBA00023157"/>
    </source>
</evidence>
<name>A0A562UVZ2_9SPHN</name>
<comment type="similarity">
    <text evidence="2">Belongs to the thioredoxin family. DsbE subfamily.</text>
</comment>
<keyword evidence="8" id="KW-1185">Reference proteome</keyword>
<comment type="caution">
    <text evidence="7">The sequence shown here is derived from an EMBL/GenBank/DDBJ whole genome shotgun (WGS) entry which is preliminary data.</text>
</comment>
<evidence type="ECO:0000313" key="7">
    <source>
        <dbReference type="EMBL" id="TWJ09757.1"/>
    </source>
</evidence>
<feature type="domain" description="Thioredoxin" evidence="6">
    <location>
        <begin position="34"/>
        <end position="174"/>
    </location>
</feature>
<dbReference type="SUPFAM" id="SSF52833">
    <property type="entry name" value="Thioredoxin-like"/>
    <property type="match status" value="1"/>
</dbReference>
<protein>
    <submittedName>
        <fullName evidence="7">Cytochrome c biogenesis protein CcmG/thiol:disulfide interchange protein DsbE</fullName>
    </submittedName>
</protein>
<dbReference type="GO" id="GO:0015036">
    <property type="term" value="F:disulfide oxidoreductase activity"/>
    <property type="evidence" value="ECO:0007669"/>
    <property type="project" value="InterPro"/>
</dbReference>
<dbReference type="Gene3D" id="3.40.30.10">
    <property type="entry name" value="Glutaredoxin"/>
    <property type="match status" value="1"/>
</dbReference>
<dbReference type="PROSITE" id="PS51352">
    <property type="entry name" value="THIOREDOXIN_2"/>
    <property type="match status" value="1"/>
</dbReference>
<reference evidence="7 8" key="1">
    <citation type="submission" date="2019-07" db="EMBL/GenBank/DDBJ databases">
        <title>Genomic Encyclopedia of Archaeal and Bacterial Type Strains, Phase II (KMG-II): from individual species to whole genera.</title>
        <authorList>
            <person name="Goeker M."/>
        </authorList>
    </citation>
    <scope>NUCLEOTIDE SEQUENCE [LARGE SCALE GENOMIC DNA]</scope>
    <source>
        <strain evidence="7 8">ATCC BAA-2084</strain>
    </source>
</reference>
<dbReference type="STRING" id="476157.GCA_001663155_01952"/>
<dbReference type="InterPro" id="IPR013740">
    <property type="entry name" value="Redoxin"/>
</dbReference>
<evidence type="ECO:0000256" key="5">
    <source>
        <dbReference type="ARBA" id="ARBA00023284"/>
    </source>
</evidence>
<dbReference type="NCBIfam" id="TIGR00385">
    <property type="entry name" value="dsbE"/>
    <property type="match status" value="1"/>
</dbReference>
<keyword evidence="4" id="KW-1015">Disulfide bond</keyword>
<dbReference type="GO" id="GO:0017004">
    <property type="term" value="P:cytochrome complex assembly"/>
    <property type="evidence" value="ECO:0007669"/>
    <property type="project" value="UniProtKB-KW"/>
</dbReference>
<organism evidence="7 8">
    <name type="scientific">Altererythrobacter ishigakiensis</name>
    <dbReference type="NCBI Taxonomy" id="476157"/>
    <lineage>
        <taxon>Bacteria</taxon>
        <taxon>Pseudomonadati</taxon>
        <taxon>Pseudomonadota</taxon>
        <taxon>Alphaproteobacteria</taxon>
        <taxon>Sphingomonadales</taxon>
        <taxon>Erythrobacteraceae</taxon>
        <taxon>Altererythrobacter</taxon>
    </lineage>
</organism>
<accession>A0A562UVZ2</accession>
<dbReference type="GO" id="GO:0030288">
    <property type="term" value="C:outer membrane-bounded periplasmic space"/>
    <property type="evidence" value="ECO:0007669"/>
    <property type="project" value="InterPro"/>
</dbReference>
<keyword evidence="3" id="KW-0201">Cytochrome c-type biogenesis</keyword>
<keyword evidence="5" id="KW-0676">Redox-active center</keyword>
<evidence type="ECO:0000256" key="3">
    <source>
        <dbReference type="ARBA" id="ARBA00022748"/>
    </source>
</evidence>
<dbReference type="EMBL" id="VLLK01000001">
    <property type="protein sequence ID" value="TWJ09757.1"/>
    <property type="molecule type" value="Genomic_DNA"/>
</dbReference>
<evidence type="ECO:0000259" key="6">
    <source>
        <dbReference type="PROSITE" id="PS51352"/>
    </source>
</evidence>
<dbReference type="Proteomes" id="UP000320547">
    <property type="component" value="Unassembled WGS sequence"/>
</dbReference>
<sequence length="174" mass="19121">MRWQMWIPLMLFAFFVGVAGYQLFQPKDEAIPSTMIGRPLPEFELGPASETRPGVTIADFKDGTPKLLNIWASWCLPCIAEAPHLESLKEAGVEIIGVAIRDKREDVDEFLATHGNPYSRIGADDISALQLEIGSSGVPETFVIDGEGNIVHQHIGDVRARDVPRLLEILKGAS</sequence>
<dbReference type="PANTHER" id="PTHR42852:SF6">
    <property type="entry name" value="THIOL:DISULFIDE INTERCHANGE PROTEIN DSBE"/>
    <property type="match status" value="1"/>
</dbReference>
<comment type="subcellular location">
    <subcellularLocation>
        <location evidence="1">Cell envelope</location>
    </subcellularLocation>
</comment>
<dbReference type="Pfam" id="PF08534">
    <property type="entry name" value="Redoxin"/>
    <property type="match status" value="1"/>
</dbReference>
<dbReference type="AlphaFoldDB" id="A0A562UVZ2"/>
<gene>
    <name evidence="7" type="ORF">JN10_1402</name>
</gene>
<evidence type="ECO:0000256" key="2">
    <source>
        <dbReference type="ARBA" id="ARBA00007758"/>
    </source>
</evidence>
<evidence type="ECO:0000313" key="8">
    <source>
        <dbReference type="Proteomes" id="UP000320547"/>
    </source>
</evidence>
<dbReference type="InterPro" id="IPR036249">
    <property type="entry name" value="Thioredoxin-like_sf"/>
</dbReference>
<dbReference type="PANTHER" id="PTHR42852">
    <property type="entry name" value="THIOL:DISULFIDE INTERCHANGE PROTEIN DSBE"/>
    <property type="match status" value="1"/>
</dbReference>
<dbReference type="InterPro" id="IPR004799">
    <property type="entry name" value="Periplasmic_diS_OxRdtase_DsbE"/>
</dbReference>
<evidence type="ECO:0000256" key="1">
    <source>
        <dbReference type="ARBA" id="ARBA00004196"/>
    </source>
</evidence>
<dbReference type="InterPro" id="IPR013766">
    <property type="entry name" value="Thioredoxin_domain"/>
</dbReference>